<protein>
    <recommendedName>
        <fullName evidence="4">ABC transmembrane type-1 domain-containing protein</fullName>
    </recommendedName>
</protein>
<keyword evidence="1" id="KW-0472">Membrane</keyword>
<keyword evidence="1" id="KW-1133">Transmembrane helix</keyword>
<evidence type="ECO:0000313" key="3">
    <source>
        <dbReference type="Proteomes" id="UP000093343"/>
    </source>
</evidence>
<proteinExistence type="predicted"/>
<dbReference type="Proteomes" id="UP000093343">
    <property type="component" value="Unassembled WGS sequence"/>
</dbReference>
<dbReference type="EMBL" id="LVEN01000013">
    <property type="protein sequence ID" value="OCB75549.1"/>
    <property type="molecule type" value="Genomic_DNA"/>
</dbReference>
<dbReference type="RefSeq" id="WP_065449155.1">
    <property type="nucleotide sequence ID" value="NZ_LVEN01000013.1"/>
</dbReference>
<feature type="transmembrane region" description="Helical" evidence="1">
    <location>
        <begin position="56"/>
        <end position="77"/>
    </location>
</feature>
<reference evidence="3" key="1">
    <citation type="submission" date="2016-03" db="EMBL/GenBank/DDBJ databases">
        <title>Draft genome sequence of Paenibacillus glacialis DSM 22343.</title>
        <authorList>
            <person name="Shin S.-K."/>
            <person name="Yi H."/>
        </authorList>
    </citation>
    <scope>NUCLEOTIDE SEQUENCE [LARGE SCALE GENOMIC DNA]</scope>
    <source>
        <strain evidence="3">CCUG 60099</strain>
    </source>
</reference>
<organism evidence="2 3">
    <name type="scientific">Flavobacterium piscis</name>
    <dbReference type="NCBI Taxonomy" id="1114874"/>
    <lineage>
        <taxon>Bacteria</taxon>
        <taxon>Pseudomonadati</taxon>
        <taxon>Bacteroidota</taxon>
        <taxon>Flavobacteriia</taxon>
        <taxon>Flavobacteriales</taxon>
        <taxon>Flavobacteriaceae</taxon>
        <taxon>Flavobacterium</taxon>
    </lineage>
</organism>
<feature type="transmembrane region" description="Helical" evidence="1">
    <location>
        <begin position="33"/>
        <end position="50"/>
    </location>
</feature>
<sequence length="80" mass="9370">MRKGRLIREQQYIQNIEAAQKIMAIVRELFRHWKIVVPLYIIAFAALVLLLDPKHIIIIVIAFSLPIIAIIWAYFMAPKN</sequence>
<evidence type="ECO:0000256" key="1">
    <source>
        <dbReference type="SAM" id="Phobius"/>
    </source>
</evidence>
<comment type="caution">
    <text evidence="2">The sequence shown here is derived from an EMBL/GenBank/DDBJ whole genome shotgun (WGS) entry which is preliminary data.</text>
</comment>
<evidence type="ECO:0008006" key="4">
    <source>
        <dbReference type="Google" id="ProtNLM"/>
    </source>
</evidence>
<name>A0ABX2XKQ8_9FLAO</name>
<keyword evidence="3" id="KW-1185">Reference proteome</keyword>
<evidence type="ECO:0000313" key="2">
    <source>
        <dbReference type="EMBL" id="OCB75549.1"/>
    </source>
</evidence>
<gene>
    <name evidence="2" type="ORF">FLP_08770</name>
</gene>
<accession>A0ABX2XKQ8</accession>
<keyword evidence="1" id="KW-0812">Transmembrane</keyword>